<dbReference type="EMBL" id="FWXZ01000008">
    <property type="protein sequence ID" value="SMC86445.1"/>
    <property type="molecule type" value="Genomic_DNA"/>
</dbReference>
<proteinExistence type="predicted"/>
<name>A0AC61PPR8_9FIRM</name>
<keyword evidence="2" id="KW-1185">Reference proteome</keyword>
<dbReference type="Proteomes" id="UP000192328">
    <property type="component" value="Unassembled WGS sequence"/>
</dbReference>
<reference evidence="1" key="1">
    <citation type="submission" date="2017-04" db="EMBL/GenBank/DDBJ databases">
        <authorList>
            <person name="Varghese N."/>
            <person name="Submissions S."/>
        </authorList>
    </citation>
    <scope>NUCLEOTIDE SEQUENCE</scope>
    <source>
        <strain evidence="1">WTE2008</strain>
    </source>
</reference>
<gene>
    <name evidence="1" type="ORF">SAMN06297397_2901</name>
</gene>
<evidence type="ECO:0000313" key="1">
    <source>
        <dbReference type="EMBL" id="SMC86445.1"/>
    </source>
</evidence>
<organism evidence="1 2">
    <name type="scientific">Aristaeella lactis</name>
    <dbReference type="NCBI Taxonomy" id="3046383"/>
    <lineage>
        <taxon>Bacteria</taxon>
        <taxon>Bacillati</taxon>
        <taxon>Bacillota</taxon>
        <taxon>Clostridia</taxon>
        <taxon>Eubacteriales</taxon>
        <taxon>Aristaeellaceae</taxon>
        <taxon>Aristaeella</taxon>
    </lineage>
</organism>
<sequence>MRKGIVWILALMLLFSAACGESTQKAPDYILEGYDGKVSYRVWDTNSFFSRMQEKTGISFQFRQYTEADAWARRKLELKKGTDLPDVLFKAELNSSEVRDLYQAGQIIDLSPYLETYAPDLWKMLEEHPEWKKAITMEDGAIPALPAINTLQNNDAMWINTAWLKKLKLEMPKTADELTEVLRAFKNDDPNGNYQKDEIPLGFIGMWELRFLGHAFGIIDNDYYVTEKDGKVTSSLTSDENRAFLTWLHQLWEEGLLDHTGFSTTDDARQITDEKKAIPYGLLMSSTPMTILPQTALEQYAILAPLEYNGSQVYRDLAGDLIRGTFAITSACAEPEKLVAWVNYLYTEEGSLTASYGVEGDEYIWNEDGQWEWNYPLETVADEILPTHTISEGGVAPGYTDELFQSKYRDEATRRIVNGMIGLKQLSVIPYPPVTLTAEEEARVAEIQNDLSRYAEKAMACFVTGDTELTDENWNTFCSTVEEKGLQELIGIWQKVLH</sequence>
<comment type="caution">
    <text evidence="1">The sequence shown here is derived from an EMBL/GenBank/DDBJ whole genome shotgun (WGS) entry which is preliminary data.</text>
</comment>
<evidence type="ECO:0000313" key="2">
    <source>
        <dbReference type="Proteomes" id="UP000192328"/>
    </source>
</evidence>
<accession>A0AC61PPR8</accession>
<protein>
    <submittedName>
        <fullName evidence="1">Aldouronate transport system substrate-binding protein</fullName>
    </submittedName>
</protein>